<feature type="domain" description="Cyclin-like" evidence="5">
    <location>
        <begin position="96"/>
        <end position="179"/>
    </location>
</feature>
<keyword evidence="7" id="KW-1185">Reference proteome</keyword>
<proteinExistence type="inferred from homology"/>
<dbReference type="CDD" id="cd20524">
    <property type="entry name" value="CYCLIN_CCNH_rpt1"/>
    <property type="match status" value="1"/>
</dbReference>
<dbReference type="OrthoDB" id="340962at2759"/>
<dbReference type="Pfam" id="PF16899">
    <property type="entry name" value="Cyclin_C_2"/>
    <property type="match status" value="1"/>
</dbReference>
<feature type="region of interest" description="Disordered" evidence="4">
    <location>
        <begin position="378"/>
        <end position="403"/>
    </location>
</feature>
<dbReference type="Gene3D" id="1.10.472.10">
    <property type="entry name" value="Cyclin-like"/>
    <property type="match status" value="2"/>
</dbReference>
<dbReference type="InterPro" id="IPR013763">
    <property type="entry name" value="Cyclin-like_dom"/>
</dbReference>
<comment type="caution">
    <text evidence="6">The sequence shown here is derived from an EMBL/GenBank/DDBJ whole genome shotgun (WGS) entry which is preliminary data.</text>
</comment>
<reference evidence="6 7" key="1">
    <citation type="submission" date="2016-06" db="EMBL/GenBank/DDBJ databases">
        <title>Evolution of pathogenesis and genome organization in the Tremellales.</title>
        <authorList>
            <person name="Cuomo C."/>
            <person name="Litvintseva A."/>
            <person name="Heitman J."/>
            <person name="Chen Y."/>
            <person name="Sun S."/>
            <person name="Springer D."/>
            <person name="Dromer F."/>
            <person name="Young S."/>
            <person name="Zeng Q."/>
            <person name="Chapman S."/>
            <person name="Gujja S."/>
            <person name="Saif S."/>
            <person name="Birren B."/>
        </authorList>
    </citation>
    <scope>NUCLEOTIDE SEQUENCE [LARGE SCALE GENOMIC DNA]</scope>
    <source>
        <strain evidence="6 7">CBS 6039</strain>
    </source>
</reference>
<comment type="similarity">
    <text evidence="2">Belongs to the cyclin family.</text>
</comment>
<name>A0A1E3HAP5_9TREE</name>
<dbReference type="FunFam" id="1.10.472.10:FF:000095">
    <property type="entry name" value="Cyclin Ccl1, putative (AFU_orthologue AFUA_5G07030)"/>
    <property type="match status" value="1"/>
</dbReference>
<organism evidence="6 7">
    <name type="scientific">Cryptococcus amylolentus CBS 6039</name>
    <dbReference type="NCBI Taxonomy" id="1295533"/>
    <lineage>
        <taxon>Eukaryota</taxon>
        <taxon>Fungi</taxon>
        <taxon>Dikarya</taxon>
        <taxon>Basidiomycota</taxon>
        <taxon>Agaricomycotina</taxon>
        <taxon>Tremellomycetes</taxon>
        <taxon>Tremellales</taxon>
        <taxon>Cryptococcaceae</taxon>
        <taxon>Cryptococcus</taxon>
    </lineage>
</organism>
<dbReference type="InterPro" id="IPR036915">
    <property type="entry name" value="Cyclin-like_sf"/>
</dbReference>
<feature type="region of interest" description="Disordered" evidence="4">
    <location>
        <begin position="335"/>
        <end position="355"/>
    </location>
</feature>
<feature type="coiled-coil region" evidence="3">
    <location>
        <begin position="39"/>
        <end position="71"/>
    </location>
</feature>
<dbReference type="SUPFAM" id="SSF47954">
    <property type="entry name" value="Cyclin-like"/>
    <property type="match status" value="2"/>
</dbReference>
<dbReference type="GeneID" id="30159244"/>
<dbReference type="InterPro" id="IPR031658">
    <property type="entry name" value="Cyclin_C_2"/>
</dbReference>
<dbReference type="EMBL" id="AWGJ01000013">
    <property type="protein sequence ID" value="ODN73409.1"/>
    <property type="molecule type" value="Genomic_DNA"/>
</dbReference>
<protein>
    <recommendedName>
        <fullName evidence="5">Cyclin-like domain-containing protein</fullName>
    </recommendedName>
</protein>
<dbReference type="STRING" id="1295533.A0A1E3HAP5"/>
<sequence>MEATTDPGSASSSSSLVPGESAYHESSQFRHWRFSSTGLHKLRQDLNRRSIEVAKKNNELEKQAQEELKGDWTQTSTPAAYLTVADELCLVRFYCQQISQICRRGFALPEQVEATAISYLKRFYLKNSVMEWHPKAIMPTALFLAAKTTNYPVAIEDFLPKMPGRTQDSILGKEFLVAQSLGFEFWVRGGEKALRGWTLDMQDQPRPPIDDIQKAVPKALLKLTESYSTDAEFIYTPSQIGLACLRMADRNLVDAFLELRYSTAAAATLQTNSDEEQPAPLYGIEKTRLIEILEQIAKMIESDGRELGKDDVKPVDKRLKGYTNPEKVPGTALYEKRKREKEQSEAAAKAAKNLKSEASDLDSDMFFGGALPSSVINENKSRIPLSPKLDINGSQQPKETNAE</sequence>
<evidence type="ECO:0000256" key="3">
    <source>
        <dbReference type="SAM" id="Coils"/>
    </source>
</evidence>
<dbReference type="GO" id="GO:0006357">
    <property type="term" value="P:regulation of transcription by RNA polymerase II"/>
    <property type="evidence" value="ECO:0007669"/>
    <property type="project" value="InterPro"/>
</dbReference>
<dbReference type="InterPro" id="IPR043198">
    <property type="entry name" value="Cyclin/Ssn8"/>
</dbReference>
<evidence type="ECO:0000313" key="6">
    <source>
        <dbReference type="EMBL" id="ODN73409.1"/>
    </source>
</evidence>
<feature type="compositionally biased region" description="Basic and acidic residues" evidence="4">
    <location>
        <begin position="335"/>
        <end position="344"/>
    </location>
</feature>
<feature type="compositionally biased region" description="Polar residues" evidence="4">
    <location>
        <begin position="392"/>
        <end position="403"/>
    </location>
</feature>
<dbReference type="AlphaFoldDB" id="A0A1E3HAP5"/>
<evidence type="ECO:0000256" key="4">
    <source>
        <dbReference type="SAM" id="MobiDB-lite"/>
    </source>
</evidence>
<dbReference type="CDD" id="cd20525">
    <property type="entry name" value="CYCLIN_CCNH_rpt2"/>
    <property type="match status" value="1"/>
</dbReference>
<evidence type="ECO:0000313" key="7">
    <source>
        <dbReference type="Proteomes" id="UP000094065"/>
    </source>
</evidence>
<accession>A0A1E3HAP5</accession>
<dbReference type="Pfam" id="PF00134">
    <property type="entry name" value="Cyclin_N"/>
    <property type="match status" value="1"/>
</dbReference>
<evidence type="ECO:0000256" key="1">
    <source>
        <dbReference type="ARBA" id="ARBA00023127"/>
    </source>
</evidence>
<keyword evidence="1 2" id="KW-0195">Cyclin</keyword>
<dbReference type="GO" id="GO:0016538">
    <property type="term" value="F:cyclin-dependent protein serine/threonine kinase regulator activity"/>
    <property type="evidence" value="ECO:0007669"/>
    <property type="project" value="InterPro"/>
</dbReference>
<dbReference type="Proteomes" id="UP000094065">
    <property type="component" value="Unassembled WGS sequence"/>
</dbReference>
<evidence type="ECO:0000259" key="5">
    <source>
        <dbReference type="SMART" id="SM00385"/>
    </source>
</evidence>
<dbReference type="PANTHER" id="PTHR10026">
    <property type="entry name" value="CYCLIN"/>
    <property type="match status" value="1"/>
</dbReference>
<evidence type="ECO:0000256" key="2">
    <source>
        <dbReference type="RuleBase" id="RU000383"/>
    </source>
</evidence>
<dbReference type="SMART" id="SM00385">
    <property type="entry name" value="CYCLIN"/>
    <property type="match status" value="1"/>
</dbReference>
<dbReference type="RefSeq" id="XP_018989321.1">
    <property type="nucleotide sequence ID" value="XM_019142750.1"/>
</dbReference>
<dbReference type="InterPro" id="IPR006671">
    <property type="entry name" value="Cyclin_N"/>
</dbReference>
<keyword evidence="3" id="KW-0175">Coiled coil</keyword>
<gene>
    <name evidence="6" type="ORF">L202_07935</name>
</gene>